<dbReference type="InterPro" id="IPR015424">
    <property type="entry name" value="PyrdxlP-dep_Trfase"/>
</dbReference>
<feature type="signal peptide" evidence="19">
    <location>
        <begin position="1"/>
        <end position="22"/>
    </location>
</feature>
<keyword evidence="10" id="KW-0663">Pyridoxal phosphate</keyword>
<dbReference type="GO" id="GO:0046872">
    <property type="term" value="F:metal ion binding"/>
    <property type="evidence" value="ECO:0007669"/>
    <property type="project" value="UniProtKB-KW"/>
</dbReference>
<dbReference type="EMBL" id="BAAFJT010000017">
    <property type="protein sequence ID" value="GAB0197138.1"/>
    <property type="molecule type" value="Genomic_DNA"/>
</dbReference>
<feature type="domain" description="RRM" evidence="20">
    <location>
        <begin position="993"/>
        <end position="1075"/>
    </location>
</feature>
<dbReference type="Pfam" id="PF00076">
    <property type="entry name" value="RRM_1"/>
    <property type="match status" value="3"/>
</dbReference>
<dbReference type="GO" id="GO:0099128">
    <property type="term" value="C:mitochondrial [2Fe-2S] assembly complex"/>
    <property type="evidence" value="ECO:0007669"/>
    <property type="project" value="UniProtKB-ARBA"/>
</dbReference>
<feature type="domain" description="RRM" evidence="20">
    <location>
        <begin position="1254"/>
        <end position="1330"/>
    </location>
</feature>
<comment type="similarity">
    <text evidence="2">Belongs to the class-V pyridoxal-phosphate-dependent aminotransferase family. NifS/IscS subfamily.</text>
</comment>
<feature type="domain" description="RRM" evidence="20">
    <location>
        <begin position="752"/>
        <end position="827"/>
    </location>
</feature>
<feature type="region of interest" description="Disordered" evidence="18">
    <location>
        <begin position="544"/>
        <end position="563"/>
    </location>
</feature>
<dbReference type="HAMAP" id="MF_00331">
    <property type="entry name" value="Cys_desulf_IscS"/>
    <property type="match status" value="1"/>
</dbReference>
<evidence type="ECO:0000256" key="9">
    <source>
        <dbReference type="ARBA" id="ARBA00022884"/>
    </source>
</evidence>
<evidence type="ECO:0000256" key="10">
    <source>
        <dbReference type="ARBA" id="ARBA00022898"/>
    </source>
</evidence>
<evidence type="ECO:0000256" key="2">
    <source>
        <dbReference type="ARBA" id="ARBA00006490"/>
    </source>
</evidence>
<dbReference type="FunFam" id="3.30.70.330:FF:000193">
    <property type="entry name" value="RNA-binding motif protein 12"/>
    <property type="match status" value="1"/>
</dbReference>
<dbReference type="NCBIfam" id="NF010611">
    <property type="entry name" value="PRK14012.1"/>
    <property type="match status" value="1"/>
</dbReference>
<dbReference type="InterPro" id="IPR015421">
    <property type="entry name" value="PyrdxlP-dep_Trfase_major"/>
</dbReference>
<dbReference type="CDD" id="cd12751">
    <property type="entry name" value="RRM5_RBM12"/>
    <property type="match status" value="1"/>
</dbReference>
<evidence type="ECO:0000256" key="11">
    <source>
        <dbReference type="ARBA" id="ARBA00023004"/>
    </source>
</evidence>
<dbReference type="InterPro" id="IPR010240">
    <property type="entry name" value="Cys_deSase_IscS"/>
</dbReference>
<dbReference type="FunFam" id="3.30.70.330:FF:000228">
    <property type="entry name" value="RNA-binding motif protein 12"/>
    <property type="match status" value="1"/>
</dbReference>
<keyword evidence="7" id="KW-0479">Metal-binding</keyword>
<dbReference type="CDD" id="cd12747">
    <property type="entry name" value="RRM2_RBM12"/>
    <property type="match status" value="1"/>
</dbReference>
<keyword evidence="6" id="KW-0808">Transferase</keyword>
<name>A0ABC9XHI2_GRUJA</name>
<evidence type="ECO:0000256" key="4">
    <source>
        <dbReference type="ARBA" id="ARBA00013558"/>
    </source>
</evidence>
<protein>
    <recommendedName>
        <fullName evidence="4">Cysteine desulfurase</fullName>
        <ecNumber evidence="3">2.8.1.7</ecNumber>
    </recommendedName>
</protein>
<evidence type="ECO:0000256" key="5">
    <source>
        <dbReference type="ARBA" id="ARBA00022553"/>
    </source>
</evidence>
<dbReference type="Gene3D" id="3.30.70.330">
    <property type="match status" value="5"/>
</dbReference>
<dbReference type="PROSITE" id="PS00595">
    <property type="entry name" value="AA_TRANSFER_CLASS_5"/>
    <property type="match status" value="1"/>
</dbReference>
<dbReference type="GO" id="GO:0044572">
    <property type="term" value="P:[4Fe-4S] cluster assembly"/>
    <property type="evidence" value="ECO:0007669"/>
    <property type="project" value="UniProtKB-ARBA"/>
</dbReference>
<dbReference type="SUPFAM" id="SSF53383">
    <property type="entry name" value="PLP-dependent transferases"/>
    <property type="match status" value="1"/>
</dbReference>
<reference evidence="21 22" key="1">
    <citation type="submission" date="2024-06" db="EMBL/GenBank/DDBJ databases">
        <title>The draft genome of Grus japonensis, version 3.</title>
        <authorList>
            <person name="Nabeshima K."/>
            <person name="Suzuki S."/>
            <person name="Onuma M."/>
        </authorList>
    </citation>
    <scope>NUCLEOTIDE SEQUENCE [LARGE SCALE GENOMIC DNA]</scope>
    <source>
        <strain evidence="21 22">451A</strain>
    </source>
</reference>
<dbReference type="Pfam" id="PF00266">
    <property type="entry name" value="Aminotran_5"/>
    <property type="match status" value="1"/>
</dbReference>
<accession>A0ABC9XHI2</accession>
<evidence type="ECO:0000313" key="22">
    <source>
        <dbReference type="Proteomes" id="UP001623348"/>
    </source>
</evidence>
<keyword evidence="12" id="KW-0411">Iron-sulfur</keyword>
<dbReference type="InterPro" id="IPR034591">
    <property type="entry name" value="RBM12_RRM1"/>
</dbReference>
<keyword evidence="13" id="KW-0501">Molybdenum cofactor biosynthesis</keyword>
<evidence type="ECO:0000256" key="16">
    <source>
        <dbReference type="PROSITE-ProRule" id="PRU00176"/>
    </source>
</evidence>
<organism evidence="21 22">
    <name type="scientific">Grus japonensis</name>
    <name type="common">Japanese crane</name>
    <name type="synonym">Red-crowned crane</name>
    <dbReference type="NCBI Taxonomy" id="30415"/>
    <lineage>
        <taxon>Eukaryota</taxon>
        <taxon>Metazoa</taxon>
        <taxon>Chordata</taxon>
        <taxon>Craniata</taxon>
        <taxon>Vertebrata</taxon>
        <taxon>Euteleostomi</taxon>
        <taxon>Archelosauria</taxon>
        <taxon>Archosauria</taxon>
        <taxon>Dinosauria</taxon>
        <taxon>Saurischia</taxon>
        <taxon>Theropoda</taxon>
        <taxon>Coelurosauria</taxon>
        <taxon>Aves</taxon>
        <taxon>Neognathae</taxon>
        <taxon>Neoaves</taxon>
        <taxon>Gruiformes</taxon>
        <taxon>Gruidae</taxon>
        <taxon>Grus</taxon>
    </lineage>
</organism>
<evidence type="ECO:0000256" key="6">
    <source>
        <dbReference type="ARBA" id="ARBA00022679"/>
    </source>
</evidence>
<keyword evidence="22" id="KW-1185">Reference proteome</keyword>
<dbReference type="FunFam" id="3.40.640.10:FF:000003">
    <property type="entry name" value="Cysteine desulfurase IscS"/>
    <property type="match status" value="1"/>
</dbReference>
<evidence type="ECO:0000256" key="12">
    <source>
        <dbReference type="ARBA" id="ARBA00023014"/>
    </source>
</evidence>
<comment type="catalytic activity">
    <reaction evidence="14">
        <text>L-cysteinyl-[cysteine desulfurase] + L-cysteine = S-sulfanyl-L-cysteinyl-[cysteine desulfurase] + L-alanine</text>
        <dbReference type="Rhea" id="RHEA:17457"/>
        <dbReference type="Rhea" id="RHEA-COMP:12157"/>
        <dbReference type="Rhea" id="RHEA-COMP:12158"/>
        <dbReference type="ChEBI" id="CHEBI:29950"/>
        <dbReference type="ChEBI" id="CHEBI:35235"/>
        <dbReference type="ChEBI" id="CHEBI:57972"/>
        <dbReference type="ChEBI" id="CHEBI:61963"/>
    </reaction>
</comment>
<feature type="chain" id="PRO_5044815805" description="Cysteine desulfurase" evidence="19">
    <location>
        <begin position="23"/>
        <end position="1330"/>
    </location>
</feature>
<evidence type="ECO:0000256" key="1">
    <source>
        <dbReference type="ARBA" id="ARBA00001933"/>
    </source>
</evidence>
<dbReference type="CDD" id="cd12745">
    <property type="entry name" value="RRM1_RBM12"/>
    <property type="match status" value="1"/>
</dbReference>
<feature type="region of interest" description="Disordered" evidence="18">
    <location>
        <begin position="1186"/>
        <end position="1251"/>
    </location>
</feature>
<keyword evidence="8" id="KW-0677">Repeat</keyword>
<dbReference type="InterPro" id="IPR035979">
    <property type="entry name" value="RBD_domain_sf"/>
</dbReference>
<keyword evidence="5" id="KW-0597">Phosphoprotein</keyword>
<evidence type="ECO:0000256" key="14">
    <source>
        <dbReference type="ARBA" id="ARBA00050680"/>
    </source>
</evidence>
<dbReference type="InterPro" id="IPR012677">
    <property type="entry name" value="Nucleotide-bd_a/b_plait_sf"/>
</dbReference>
<feature type="domain" description="RRM" evidence="20">
    <location>
        <begin position="879"/>
        <end position="956"/>
    </location>
</feature>
<feature type="region of interest" description="Disordered" evidence="18">
    <location>
        <begin position="841"/>
        <end position="875"/>
    </location>
</feature>
<dbReference type="Gene3D" id="3.40.640.10">
    <property type="entry name" value="Type I PLP-dependent aspartate aminotransferase-like (Major domain)"/>
    <property type="match status" value="1"/>
</dbReference>
<dbReference type="GO" id="GO:0051536">
    <property type="term" value="F:iron-sulfur cluster binding"/>
    <property type="evidence" value="ECO:0007669"/>
    <property type="project" value="UniProtKB-KW"/>
</dbReference>
<keyword evidence="11" id="KW-0408">Iron</keyword>
<evidence type="ECO:0000256" key="17">
    <source>
        <dbReference type="RuleBase" id="RU004504"/>
    </source>
</evidence>
<proteinExistence type="inferred from homology"/>
<evidence type="ECO:0000256" key="8">
    <source>
        <dbReference type="ARBA" id="ARBA00022737"/>
    </source>
</evidence>
<dbReference type="PROSITE" id="PS50102">
    <property type="entry name" value="RRM"/>
    <property type="match status" value="4"/>
</dbReference>
<evidence type="ECO:0000256" key="3">
    <source>
        <dbReference type="ARBA" id="ARBA00012239"/>
    </source>
</evidence>
<dbReference type="InterPro" id="IPR000504">
    <property type="entry name" value="RRM_dom"/>
</dbReference>
<dbReference type="FunFam" id="3.90.1150.10:FF:000002">
    <property type="entry name" value="Cysteine desulfurase IscS"/>
    <property type="match status" value="1"/>
</dbReference>
<dbReference type="InterPro" id="IPR020578">
    <property type="entry name" value="Aminotrans_V_PyrdxlP_BS"/>
</dbReference>
<evidence type="ECO:0000256" key="13">
    <source>
        <dbReference type="ARBA" id="ARBA00023150"/>
    </source>
</evidence>
<comment type="subunit">
    <text evidence="15">Homodimer. Component of the mitochondrial core iron-sulfur cluster (ISC) complex composed of NFS1, LYRM4, NDUFAB1, ISCU, FXN, and FDX2; this complex is a heterohexamer containing two copies of each monomer. Component of cyteine desulfurase complex composed of NFS1, LYRM4 and NDUFAB1; this complex contributes to the activation of cysteine desulfurase activity and NFS1 stabilization. Interacts (homodimer form) with ISCU (D-state); each monomer interacts with the C-terminal regions of each NFS1 monomer. Interacts with HSPA9. Interacts (via homodimer form) with FDX2. Interacts (via homodimer form) with FXN. Interacts with LYRM4. Component of a complex composed of FXN, NFS1, LYRM4 and ISCU.</text>
</comment>
<comment type="caution">
    <text evidence="21">The sequence shown here is derived from an EMBL/GenBank/DDBJ whole genome shotgun (WGS) entry which is preliminary data.</text>
</comment>
<dbReference type="PANTHER" id="PTHR11601">
    <property type="entry name" value="CYSTEINE DESULFURYLASE FAMILY MEMBER"/>
    <property type="match status" value="1"/>
</dbReference>
<evidence type="ECO:0000259" key="20">
    <source>
        <dbReference type="PROSITE" id="PS50102"/>
    </source>
</evidence>
<dbReference type="EC" id="2.8.1.7" evidence="3"/>
<dbReference type="InterPro" id="IPR034855">
    <property type="entry name" value="RBM12_RRM3"/>
</dbReference>
<dbReference type="InterPro" id="IPR000192">
    <property type="entry name" value="Aminotrans_V_dom"/>
</dbReference>
<dbReference type="SMART" id="SM00360">
    <property type="entry name" value="RRM"/>
    <property type="match status" value="4"/>
</dbReference>
<evidence type="ECO:0000313" key="21">
    <source>
        <dbReference type="EMBL" id="GAB0197138.1"/>
    </source>
</evidence>
<dbReference type="PANTHER" id="PTHR11601:SF34">
    <property type="entry name" value="CYSTEINE DESULFURASE"/>
    <property type="match status" value="1"/>
</dbReference>
<evidence type="ECO:0000256" key="15">
    <source>
        <dbReference type="ARBA" id="ARBA00061983"/>
    </source>
</evidence>
<keyword evidence="9 16" id="KW-0694">RNA-binding</keyword>
<dbReference type="GO" id="GO:0006777">
    <property type="term" value="P:Mo-molybdopterin cofactor biosynthetic process"/>
    <property type="evidence" value="ECO:0007669"/>
    <property type="project" value="UniProtKB-KW"/>
</dbReference>
<dbReference type="Proteomes" id="UP001623348">
    <property type="component" value="Unassembled WGS sequence"/>
</dbReference>
<evidence type="ECO:0000256" key="18">
    <source>
        <dbReference type="SAM" id="MobiDB-lite"/>
    </source>
</evidence>
<evidence type="ECO:0000256" key="7">
    <source>
        <dbReference type="ARBA" id="ARBA00022723"/>
    </source>
</evidence>
<evidence type="ECO:0000256" key="19">
    <source>
        <dbReference type="SAM" id="SignalP"/>
    </source>
</evidence>
<dbReference type="InterPro" id="IPR015422">
    <property type="entry name" value="PyrdxlP-dep_Trfase_small"/>
</dbReference>
<dbReference type="InterPro" id="IPR034594">
    <property type="entry name" value="RBM12_RRM2"/>
</dbReference>
<dbReference type="GO" id="GO:0003723">
    <property type="term" value="F:RNA binding"/>
    <property type="evidence" value="ECO:0007669"/>
    <property type="project" value="UniProtKB-UniRule"/>
</dbReference>
<dbReference type="InterPro" id="IPR034856">
    <property type="entry name" value="RBM12_RRM4"/>
</dbReference>
<feature type="compositionally biased region" description="Low complexity" evidence="18">
    <location>
        <begin position="546"/>
        <end position="563"/>
    </location>
</feature>
<dbReference type="SUPFAM" id="SSF54928">
    <property type="entry name" value="RNA-binding domain, RBD"/>
    <property type="match status" value="4"/>
</dbReference>
<keyword evidence="19" id="KW-0732">Signal</keyword>
<comment type="cofactor">
    <cofactor evidence="1 17">
        <name>pyridoxal 5'-phosphate</name>
        <dbReference type="ChEBI" id="CHEBI:597326"/>
    </cofactor>
</comment>
<dbReference type="CDD" id="cd12749">
    <property type="entry name" value="RRM4_RBM12"/>
    <property type="match status" value="1"/>
</dbReference>
<dbReference type="Gene3D" id="3.90.1150.10">
    <property type="entry name" value="Aspartate Aminotransferase, domain 1"/>
    <property type="match status" value="1"/>
</dbReference>
<gene>
    <name evidence="21" type="ORF">GRJ2_002179100</name>
</gene>
<sequence>MLLWRRLAALRAGLGLRRLSAAAPAPASAPGRSGDGGGALRPLYMDVQATTPLDPRVLDSMLPYLTAYYGNPHSRTHAYGWESEAAMEKARRQVADLIGADSREIIFTSGATESNNMAIKGVARFYKSRKKHIITTQTEHKCVLDSCRSLETEGFRVTYLPVKKNGLIDLKELEVAFQPDTSLVSVMTVNNEIGVKQPIHDIGEICRARKVFFHTDAAQAIGKIPMDVNNMKIDLMSISGHKIYGPKGVGAIYVRRRPRVRLEPLQSGGGQERGLRSGTVPTPLAVGLGVACEVAQQEMEYDHKRISKLAERLVTKIMSEVPDVVMNGDREHRYPGCINLSFAYVEGESLLMALKDVALSSGSACTSASLEPSYVLRAIGTDEDLAHSSIRFGIGRFTTEEEVDYTVQKCIQHVKRLREMRCAEFISVTLPGTVDTHISVWCVLFQRSMAVVIRLQGLPIVAGTMDIRHFFSGLTIPDGGVHIVGGELGEAFIVFATDEDARLGMMRTGGTIKGSKVTLLLSSKTEMQNMIELSRRRFETANLDMPPANASRSGPPPSSGMSGRVNLPTTVPNFNNPSPSVVTAATTVHESNKNISTFSTASMGTAPPNLGSTFGSPTFSSTIPSTASPMNTVPPPPIPPIPAMPSLPPMPSIPPIPVPPPVPTLPPVPPVPPIPPVPPVPPMTPMPPISGMPPMNPPPVAPLPTGMNGSGAAVNMNSGLNPLFIGPMNPVNPIQMNSQSSVKPIPINPDDLYVSVHGMPFSATESDVKDFFLGLRVDAVHMLKDHVGRNNGNGLVKFFSPQDTFEALKRNRMLMIQRYVEVSPATERQWVAAGGHITFKQTMGPSGQSHPPPPQAHSRSKSPGGQKRSRSRSPHEQGFCVYLKGLPFESENKHVIDFFKKLDIVEDSIYIAYGPNGKAIGEGFVEFRNEADYKAALCHHKQYIGNRFIQVHPITKKAMLEKIDLIRKRLQTFNYDQREILMNAEGEPGSPKLCAHISNIPYNITKMEILQFLEGLAVEENSIQILVDNNGQGLGQALVQFKAEDDARKAERLHRKKLNGRDVVLRLITLEEMRDIERNPPSQGKKILKIPIQGNVTVPGAQGAGGDEHAFLGGNSKDANNGPPFNFPGNFSGSGTFGPPLPPPGIGGFPESRPGIPTVAASGLPGASIEVPGFAGGPGNLSGPAGFAGGPQNFGNGPGNLSGPPAFGTGPPGIASGHLSGHLSGPPGFGPGPANIHISGPPGFGTGSGKPGPTVIKVQNMPFTVSVDEILDFFYGYQVIPGSVCLKYNEKGMPTGEAMVAFESRDEAMAAVVDLNDRPIGSRKVKLVLG</sequence>
<dbReference type="InterPro" id="IPR034854">
    <property type="entry name" value="RBM12_RRM5"/>
</dbReference>
<dbReference type="GO" id="GO:0031071">
    <property type="term" value="F:cysteine desulfurase activity"/>
    <property type="evidence" value="ECO:0007669"/>
    <property type="project" value="UniProtKB-EC"/>
</dbReference>
<dbReference type="CDD" id="cd12512">
    <property type="entry name" value="RRM3_RBM12"/>
    <property type="match status" value="1"/>
</dbReference>